<accession>A0A261FNI6</accession>
<dbReference type="OrthoDB" id="9808443at2"/>
<dbReference type="Pfam" id="PF08843">
    <property type="entry name" value="AbiEii"/>
    <property type="match status" value="1"/>
</dbReference>
<reference evidence="1 2" key="1">
    <citation type="journal article" date="2017" name="BMC Genomics">
        <title>Comparative genomic and phylogenomic analyses of the Bifidobacteriaceae family.</title>
        <authorList>
            <person name="Lugli G.A."/>
            <person name="Milani C."/>
            <person name="Turroni F."/>
            <person name="Duranti S."/>
            <person name="Mancabelli L."/>
            <person name="Mangifesta M."/>
            <person name="Ferrario C."/>
            <person name="Modesto M."/>
            <person name="Mattarelli P."/>
            <person name="Jiri K."/>
            <person name="van Sinderen D."/>
            <person name="Ventura M."/>
        </authorList>
    </citation>
    <scope>NUCLEOTIDE SEQUENCE [LARGE SCALE GENOMIC DNA]</scope>
    <source>
        <strain evidence="1 2">DSM 28807</strain>
    </source>
</reference>
<comment type="caution">
    <text evidence="1">The sequence shown here is derived from an EMBL/GenBank/DDBJ whole genome shotgun (WGS) entry which is preliminary data.</text>
</comment>
<proteinExistence type="predicted"/>
<dbReference type="AlphaFoldDB" id="A0A261FNI6"/>
<dbReference type="EMBL" id="MWWX01000016">
    <property type="protein sequence ID" value="OZG60533.1"/>
    <property type="molecule type" value="Genomic_DNA"/>
</dbReference>
<organism evidence="1 2">
    <name type="scientific">Bifidobacterium lemurum</name>
    <dbReference type="NCBI Taxonomy" id="1603886"/>
    <lineage>
        <taxon>Bacteria</taxon>
        <taxon>Bacillati</taxon>
        <taxon>Actinomycetota</taxon>
        <taxon>Actinomycetes</taxon>
        <taxon>Bifidobacteriales</taxon>
        <taxon>Bifidobacteriaceae</taxon>
        <taxon>Bifidobacterium</taxon>
    </lineage>
</organism>
<dbReference type="STRING" id="1603886.GCA_001895165_01972"/>
<protein>
    <submittedName>
        <fullName evidence="1">Abortive infection protein</fullName>
    </submittedName>
</protein>
<sequence>MSTGKIRALIKEKSHHDPNRAQSLYCLFAMERFLSRLSLSDSRDLFVIKGGLLVQATLGIDSRTTLDIDSTMRRFELSEPNIRLFLKQVISTPLNDGITFEVKEISEIRDEAEYPGYRAKLRAAFENMSIPFKIDFSTGEALTPNAVRLNYPLTFDKGTIPLASYNLETLLAEKLETVLSRGTANTRMRDFYDIAALIKGETPLDAQLLKAAFFATNHNRGNQASLENSSHILSKIRSDEHMAALWSAYQRKYDYAMPYSFDSVIDATLSLCKAITANPRID</sequence>
<evidence type="ECO:0000313" key="2">
    <source>
        <dbReference type="Proteomes" id="UP000216352"/>
    </source>
</evidence>
<dbReference type="Proteomes" id="UP000216352">
    <property type="component" value="Unassembled WGS sequence"/>
</dbReference>
<keyword evidence="2" id="KW-1185">Reference proteome</keyword>
<name>A0A261FNI6_9BIFI</name>
<dbReference type="InterPro" id="IPR014942">
    <property type="entry name" value="AbiEii"/>
</dbReference>
<evidence type="ECO:0000313" key="1">
    <source>
        <dbReference type="EMBL" id="OZG60533.1"/>
    </source>
</evidence>
<gene>
    <name evidence="1" type="ORF">BLEM_1834</name>
</gene>
<dbReference type="RefSeq" id="WP_083570302.1">
    <property type="nucleotide sequence ID" value="NZ_BDIS01000026.1"/>
</dbReference>